<organism evidence="2 3">
    <name type="scientific">Falsigemmobacter intermedius</name>
    <dbReference type="NCBI Taxonomy" id="1553448"/>
    <lineage>
        <taxon>Bacteria</taxon>
        <taxon>Pseudomonadati</taxon>
        <taxon>Pseudomonadota</taxon>
        <taxon>Alphaproteobacteria</taxon>
        <taxon>Rhodobacterales</taxon>
        <taxon>Paracoccaceae</taxon>
        <taxon>Falsigemmobacter</taxon>
    </lineage>
</organism>
<evidence type="ECO:0000313" key="3">
    <source>
        <dbReference type="Proteomes" id="UP000287168"/>
    </source>
</evidence>
<accession>A0A444MEB8</accession>
<keyword evidence="1" id="KW-1133">Transmembrane helix</keyword>
<keyword evidence="3" id="KW-1185">Reference proteome</keyword>
<gene>
    <name evidence="2" type="ORF">EP867_04790</name>
</gene>
<protein>
    <submittedName>
        <fullName evidence="2">Uncharacterized protein</fullName>
    </submittedName>
</protein>
<name>A0A444MEB8_9RHOB</name>
<comment type="caution">
    <text evidence="2">The sequence shown here is derived from an EMBL/GenBank/DDBJ whole genome shotgun (WGS) entry which is preliminary data.</text>
</comment>
<proteinExistence type="predicted"/>
<dbReference type="EMBL" id="SBLC01000005">
    <property type="protein sequence ID" value="RWY43232.1"/>
    <property type="molecule type" value="Genomic_DNA"/>
</dbReference>
<dbReference type="RefSeq" id="WP_128487067.1">
    <property type="nucleotide sequence ID" value="NZ_JBHLXB010000008.1"/>
</dbReference>
<sequence length="90" mass="9399">MPVIVLIILSSLGWLMSVVAVVSLSGVGLWSVLGIWLCLILVFGATLRRAVGSGNGAAARFQMELAADLEALAERDLGVNAAGDAMARRF</sequence>
<keyword evidence="1" id="KW-0812">Transmembrane</keyword>
<evidence type="ECO:0000313" key="2">
    <source>
        <dbReference type="EMBL" id="RWY43232.1"/>
    </source>
</evidence>
<keyword evidence="1" id="KW-0472">Membrane</keyword>
<reference evidence="2 3" key="1">
    <citation type="journal article" date="2015" name="Int. J. Syst. Evol. Microbiol.">
        <title>Gemmobacter intermedius sp. nov., isolated from a white stork (Ciconia ciconia).</title>
        <authorList>
            <person name="Kampfer P."/>
            <person name="Jerzak L."/>
            <person name="Wilharm G."/>
            <person name="Golke J."/>
            <person name="Busse H.J."/>
            <person name="Glaeser S.P."/>
        </authorList>
    </citation>
    <scope>NUCLEOTIDE SEQUENCE [LARGE SCALE GENOMIC DNA]</scope>
    <source>
        <strain evidence="2 3">119/4</strain>
    </source>
</reference>
<dbReference type="Proteomes" id="UP000287168">
    <property type="component" value="Unassembled WGS sequence"/>
</dbReference>
<feature type="transmembrane region" description="Helical" evidence="1">
    <location>
        <begin position="30"/>
        <end position="47"/>
    </location>
</feature>
<evidence type="ECO:0000256" key="1">
    <source>
        <dbReference type="SAM" id="Phobius"/>
    </source>
</evidence>
<dbReference type="AlphaFoldDB" id="A0A444MEB8"/>